<evidence type="ECO:0000313" key="1">
    <source>
        <dbReference type="EMBL" id="PRQ39235.1"/>
    </source>
</evidence>
<protein>
    <submittedName>
        <fullName evidence="1">Uncharacterized protein</fullName>
    </submittedName>
</protein>
<dbReference type="Gramene" id="PRQ39235">
    <property type="protein sequence ID" value="PRQ39235"/>
    <property type="gene ID" value="RchiOBHm_Chr4g0422921"/>
</dbReference>
<reference evidence="1 2" key="1">
    <citation type="journal article" date="2018" name="Nat. Genet.">
        <title>The Rosa genome provides new insights in the design of modern roses.</title>
        <authorList>
            <person name="Bendahmane M."/>
        </authorList>
    </citation>
    <scope>NUCLEOTIDE SEQUENCE [LARGE SCALE GENOMIC DNA]</scope>
    <source>
        <strain evidence="2">cv. Old Blush</strain>
    </source>
</reference>
<organism evidence="1 2">
    <name type="scientific">Rosa chinensis</name>
    <name type="common">China rose</name>
    <dbReference type="NCBI Taxonomy" id="74649"/>
    <lineage>
        <taxon>Eukaryota</taxon>
        <taxon>Viridiplantae</taxon>
        <taxon>Streptophyta</taxon>
        <taxon>Embryophyta</taxon>
        <taxon>Tracheophyta</taxon>
        <taxon>Spermatophyta</taxon>
        <taxon>Magnoliopsida</taxon>
        <taxon>eudicotyledons</taxon>
        <taxon>Gunneridae</taxon>
        <taxon>Pentapetalae</taxon>
        <taxon>rosids</taxon>
        <taxon>fabids</taxon>
        <taxon>Rosales</taxon>
        <taxon>Rosaceae</taxon>
        <taxon>Rosoideae</taxon>
        <taxon>Rosoideae incertae sedis</taxon>
        <taxon>Rosa</taxon>
    </lineage>
</organism>
<sequence>MSFVYVAPCHTRSQPAHINAYNPKGAASFSHGLTLISLSHISFSLSSLTIFHKNQAQATFFKNR</sequence>
<name>A0A2P6QYG6_ROSCH</name>
<dbReference type="EMBL" id="PDCK01000042">
    <property type="protein sequence ID" value="PRQ39235.1"/>
    <property type="molecule type" value="Genomic_DNA"/>
</dbReference>
<proteinExistence type="predicted"/>
<dbReference type="Proteomes" id="UP000238479">
    <property type="component" value="Chromosome 4"/>
</dbReference>
<evidence type="ECO:0000313" key="2">
    <source>
        <dbReference type="Proteomes" id="UP000238479"/>
    </source>
</evidence>
<comment type="caution">
    <text evidence="1">The sequence shown here is derived from an EMBL/GenBank/DDBJ whole genome shotgun (WGS) entry which is preliminary data.</text>
</comment>
<dbReference type="AlphaFoldDB" id="A0A2P6QYG6"/>
<gene>
    <name evidence="1" type="ORF">RchiOBHm_Chr4g0422921</name>
</gene>
<keyword evidence="2" id="KW-1185">Reference proteome</keyword>
<accession>A0A2P6QYG6</accession>